<dbReference type="InterPro" id="IPR029020">
    <property type="entry name" value="Ammonium/urea_transptr"/>
</dbReference>
<feature type="transmembrane region" description="Helical" evidence="10">
    <location>
        <begin position="270"/>
        <end position="289"/>
    </location>
</feature>
<dbReference type="STRING" id="53254.SAMN05660750_04929"/>
<keyword evidence="8 10" id="KW-0924">Ammonia transport</keyword>
<feature type="transmembrane region" description="Helical" evidence="10">
    <location>
        <begin position="325"/>
        <end position="345"/>
    </location>
</feature>
<feature type="chain" id="PRO_5014520515" description="Ammonium transporter" evidence="11">
    <location>
        <begin position="29"/>
        <end position="448"/>
    </location>
</feature>
<dbReference type="FunFam" id="1.10.3430.10:FF:000007">
    <property type="entry name" value="Ammonium transporter"/>
    <property type="match status" value="1"/>
</dbReference>
<keyword evidence="5 10" id="KW-0812">Transmembrane</keyword>
<feature type="transmembrane region" description="Helical" evidence="10">
    <location>
        <begin position="77"/>
        <end position="97"/>
    </location>
</feature>
<dbReference type="Proteomes" id="UP000190130">
    <property type="component" value="Unassembled WGS sequence"/>
</dbReference>
<reference evidence="14 16" key="2">
    <citation type="submission" date="2017-02" db="EMBL/GenBank/DDBJ databases">
        <authorList>
            <person name="Peterson S.W."/>
        </authorList>
    </citation>
    <scope>NUCLEOTIDE SEQUENCE [LARGE SCALE GENOMIC DNA]</scope>
    <source>
        <strain evidence="14 16">DSM 9653</strain>
    </source>
</reference>
<feature type="signal peptide" evidence="11">
    <location>
        <begin position="1"/>
        <end position="28"/>
    </location>
</feature>
<feature type="transmembrane region" description="Helical" evidence="10">
    <location>
        <begin position="397"/>
        <end position="416"/>
    </location>
</feature>
<feature type="transmembrane region" description="Helical" evidence="10">
    <location>
        <begin position="357"/>
        <end position="377"/>
    </location>
</feature>
<evidence type="ECO:0000256" key="9">
    <source>
        <dbReference type="ARBA" id="ARBA00050025"/>
    </source>
</evidence>
<sequence>MTFRTSLRAGLAGLSLMTLSAASAFAQAAAEAPAAAVPNKGDTAWMLVSTLLVLFMTLPGLALFYGGLARSKNMLSVMSQITATAAVMCIIWVVYGYSLAFTSGGSLTSFIGSFSKAFLAGVSNESTSDTFTKGVVIPEYVFVCFQMTFAMITPALIVGGFVERMKFSALLLFVALWATCVYFPMAHMVWFSEGYLFTLGALDFAGGTVVHINAGIAALVGALVIGKRIGYGKELMSPHSLTMTFIGTAVLWVGWFGFNAGSNLEATAGAALAMINTFTATAGAALGWLFIEWIVKGKPSLLGMLSGIVAGLVAVTPAAGLIGPMGAIVLGAIAGVVCFFFCTTVKNALGYDDSLDVFGVHGVGGIIGSIGTGIFVAPALGGVGVADYAMGAQVWKQFVAVVVAVVWCGIGSFVLFKIIDAVVGLRVTSDQEREGLDIAEHGERAYNI</sequence>
<dbReference type="InterPro" id="IPR018047">
    <property type="entry name" value="Ammonium_transpt_CS"/>
</dbReference>
<dbReference type="InterPro" id="IPR001905">
    <property type="entry name" value="Ammonium_transpt"/>
</dbReference>
<keyword evidence="11" id="KW-0732">Signal</keyword>
<keyword evidence="4" id="KW-1003">Cell membrane</keyword>
<evidence type="ECO:0000256" key="1">
    <source>
        <dbReference type="ARBA" id="ARBA00004651"/>
    </source>
</evidence>
<comment type="similarity">
    <text evidence="2 10">Belongs to the ammonia transporter channel (TC 1.A.11.2) family.</text>
</comment>
<dbReference type="NCBIfam" id="TIGR00836">
    <property type="entry name" value="amt"/>
    <property type="match status" value="1"/>
</dbReference>
<evidence type="ECO:0000256" key="4">
    <source>
        <dbReference type="ARBA" id="ARBA00022475"/>
    </source>
</evidence>
<dbReference type="GO" id="GO:0005886">
    <property type="term" value="C:plasma membrane"/>
    <property type="evidence" value="ECO:0007669"/>
    <property type="project" value="UniProtKB-SubCell"/>
</dbReference>
<evidence type="ECO:0000256" key="6">
    <source>
        <dbReference type="ARBA" id="ARBA00022989"/>
    </source>
</evidence>
<dbReference type="EMBL" id="FUYX01000022">
    <property type="protein sequence ID" value="SKC16096.1"/>
    <property type="molecule type" value="Genomic_DNA"/>
</dbReference>
<feature type="transmembrane region" description="Helical" evidence="10">
    <location>
        <begin position="169"/>
        <end position="192"/>
    </location>
</feature>
<feature type="transmembrane region" description="Helical" evidence="10">
    <location>
        <begin position="204"/>
        <end position="226"/>
    </location>
</feature>
<name>A0A0Q3LX26_9HYPH</name>
<accession>A0A0Q3LX26</accession>
<evidence type="ECO:0000256" key="5">
    <source>
        <dbReference type="ARBA" id="ARBA00022692"/>
    </source>
</evidence>
<feature type="transmembrane region" description="Helical" evidence="10">
    <location>
        <begin position="44"/>
        <end position="65"/>
    </location>
</feature>
<evidence type="ECO:0000313" key="15">
    <source>
        <dbReference type="Proteomes" id="UP000051562"/>
    </source>
</evidence>
<dbReference type="Proteomes" id="UP000051562">
    <property type="component" value="Unassembled WGS sequence"/>
</dbReference>
<evidence type="ECO:0000256" key="2">
    <source>
        <dbReference type="ARBA" id="ARBA00005887"/>
    </source>
</evidence>
<comment type="subcellular location">
    <subcellularLocation>
        <location evidence="1 10">Cell membrane</location>
        <topology evidence="1 10">Multi-pass membrane protein</topology>
    </subcellularLocation>
</comment>
<proteinExistence type="inferred from homology"/>
<evidence type="ECO:0000256" key="7">
    <source>
        <dbReference type="ARBA" id="ARBA00023136"/>
    </source>
</evidence>
<organism evidence="13 15">
    <name type="scientific">Bosea thiooxidans</name>
    <dbReference type="NCBI Taxonomy" id="53254"/>
    <lineage>
        <taxon>Bacteria</taxon>
        <taxon>Pseudomonadati</taxon>
        <taxon>Pseudomonadota</taxon>
        <taxon>Alphaproteobacteria</taxon>
        <taxon>Hyphomicrobiales</taxon>
        <taxon>Boseaceae</taxon>
        <taxon>Bosea</taxon>
    </lineage>
</organism>
<gene>
    <name evidence="13" type="ORF">ARD30_23755</name>
    <name evidence="14" type="ORF">SAMN05660750_04929</name>
</gene>
<dbReference type="EMBL" id="LMAR01000083">
    <property type="protein sequence ID" value="KQK27969.1"/>
    <property type="molecule type" value="Genomic_DNA"/>
</dbReference>
<dbReference type="Pfam" id="PF00909">
    <property type="entry name" value="Ammonium_transp"/>
    <property type="match status" value="1"/>
</dbReference>
<dbReference type="OrthoDB" id="9814202at2"/>
<protein>
    <recommendedName>
        <fullName evidence="9 10">Ammonium transporter</fullName>
    </recommendedName>
</protein>
<evidence type="ECO:0000313" key="13">
    <source>
        <dbReference type="EMBL" id="KQK27969.1"/>
    </source>
</evidence>
<dbReference type="GO" id="GO:0008519">
    <property type="term" value="F:ammonium channel activity"/>
    <property type="evidence" value="ECO:0007669"/>
    <property type="project" value="InterPro"/>
</dbReference>
<dbReference type="AlphaFoldDB" id="A0A0Q3LX26"/>
<dbReference type="SUPFAM" id="SSF111352">
    <property type="entry name" value="Ammonium transporter"/>
    <property type="match status" value="1"/>
</dbReference>
<keyword evidence="6 10" id="KW-1133">Transmembrane helix</keyword>
<dbReference type="PANTHER" id="PTHR43029:SF10">
    <property type="entry name" value="AMMONIUM TRANSPORTER MEP2"/>
    <property type="match status" value="1"/>
</dbReference>
<keyword evidence="15" id="KW-1185">Reference proteome</keyword>
<dbReference type="Gene3D" id="1.10.3430.10">
    <property type="entry name" value="Ammonium transporter AmtB like domains"/>
    <property type="match status" value="1"/>
</dbReference>
<evidence type="ECO:0000256" key="11">
    <source>
        <dbReference type="SAM" id="SignalP"/>
    </source>
</evidence>
<dbReference type="PANTHER" id="PTHR43029">
    <property type="entry name" value="AMMONIUM TRANSPORTER MEP2"/>
    <property type="match status" value="1"/>
</dbReference>
<evidence type="ECO:0000259" key="12">
    <source>
        <dbReference type="Pfam" id="PF00909"/>
    </source>
</evidence>
<feature type="transmembrane region" description="Helical" evidence="10">
    <location>
        <begin position="301"/>
        <end position="319"/>
    </location>
</feature>
<evidence type="ECO:0000256" key="10">
    <source>
        <dbReference type="RuleBase" id="RU362002"/>
    </source>
</evidence>
<feature type="domain" description="Ammonium transporter AmtB-like" evidence="12">
    <location>
        <begin position="44"/>
        <end position="446"/>
    </location>
</feature>
<evidence type="ECO:0000313" key="16">
    <source>
        <dbReference type="Proteomes" id="UP000190130"/>
    </source>
</evidence>
<reference evidence="13 15" key="1">
    <citation type="submission" date="2015-10" db="EMBL/GenBank/DDBJ databases">
        <title>Draft genome of Bosea thiooxidans.</title>
        <authorList>
            <person name="Wang X."/>
        </authorList>
    </citation>
    <scope>NUCLEOTIDE SEQUENCE [LARGE SCALE GENOMIC DNA]</scope>
    <source>
        <strain evidence="13 15">CGMCC 9174</strain>
    </source>
</reference>
<keyword evidence="3 10" id="KW-0813">Transport</keyword>
<feature type="transmembrane region" description="Helical" evidence="10">
    <location>
        <begin position="238"/>
        <end position="258"/>
    </location>
</feature>
<evidence type="ECO:0000256" key="8">
    <source>
        <dbReference type="ARBA" id="ARBA00023177"/>
    </source>
</evidence>
<dbReference type="PROSITE" id="PS01219">
    <property type="entry name" value="AMMONIUM_TRANSP"/>
    <property type="match status" value="1"/>
</dbReference>
<feature type="transmembrane region" description="Helical" evidence="10">
    <location>
        <begin position="140"/>
        <end position="162"/>
    </location>
</feature>
<evidence type="ECO:0000256" key="3">
    <source>
        <dbReference type="ARBA" id="ARBA00022448"/>
    </source>
</evidence>
<keyword evidence="7 10" id="KW-0472">Membrane</keyword>
<dbReference type="RefSeq" id="WP_055730659.1">
    <property type="nucleotide sequence ID" value="NZ_FUYX01000022.1"/>
</dbReference>
<dbReference type="InterPro" id="IPR024041">
    <property type="entry name" value="NH4_transpt_AmtB-like_dom"/>
</dbReference>
<evidence type="ECO:0000313" key="14">
    <source>
        <dbReference type="EMBL" id="SKC16096.1"/>
    </source>
</evidence>